<comment type="caution">
    <text evidence="1">The sequence shown here is derived from an EMBL/GenBank/DDBJ whole genome shotgun (WGS) entry which is preliminary data.</text>
</comment>
<organism evidence="1 2">
    <name type="scientific">Dactylosporangium salmoneum</name>
    <dbReference type="NCBI Taxonomy" id="53361"/>
    <lineage>
        <taxon>Bacteria</taxon>
        <taxon>Bacillati</taxon>
        <taxon>Actinomycetota</taxon>
        <taxon>Actinomycetes</taxon>
        <taxon>Micromonosporales</taxon>
        <taxon>Micromonosporaceae</taxon>
        <taxon>Dactylosporangium</taxon>
    </lineage>
</organism>
<dbReference type="SUPFAM" id="SSF159238">
    <property type="entry name" value="SO1590-like"/>
    <property type="match status" value="1"/>
</dbReference>
<evidence type="ECO:0000313" key="1">
    <source>
        <dbReference type="EMBL" id="GAA2325898.1"/>
    </source>
</evidence>
<dbReference type="InterPro" id="IPR021607">
    <property type="entry name" value="DUF3224"/>
</dbReference>
<reference evidence="2" key="1">
    <citation type="journal article" date="2019" name="Int. J. Syst. Evol. Microbiol.">
        <title>The Global Catalogue of Microorganisms (GCM) 10K type strain sequencing project: providing services to taxonomists for standard genome sequencing and annotation.</title>
        <authorList>
            <consortium name="The Broad Institute Genomics Platform"/>
            <consortium name="The Broad Institute Genome Sequencing Center for Infectious Disease"/>
            <person name="Wu L."/>
            <person name="Ma J."/>
        </authorList>
    </citation>
    <scope>NUCLEOTIDE SEQUENCE [LARGE SCALE GENOMIC DNA]</scope>
    <source>
        <strain evidence="2">JCM 3272</strain>
    </source>
</reference>
<dbReference type="InterPro" id="IPR023159">
    <property type="entry name" value="SO1590-like_sf"/>
</dbReference>
<gene>
    <name evidence="1" type="ORF">GCM10010170_000330</name>
</gene>
<proteinExistence type="predicted"/>
<accession>A0ABP5S8R9</accession>
<sequence length="136" mass="13939">MRASGTFSVKSFVPTTVAPEPAIATALPVGLAQMEKAFDGEIAGRAATLFTAAFDQASAVGTYIAMESFEGSVGGRPGAFNFVHSASTSGNDRTGEYFAIVPSSGTGELAGITGTGGLTVDADGTHRIWLEYELPE</sequence>
<dbReference type="Gene3D" id="2.40.350.10">
    <property type="entry name" value="SO1590-like"/>
    <property type="match status" value="1"/>
</dbReference>
<dbReference type="RefSeq" id="WP_344610084.1">
    <property type="nucleotide sequence ID" value="NZ_BAAARV010000002.1"/>
</dbReference>
<dbReference type="Pfam" id="PF11528">
    <property type="entry name" value="DUF3224"/>
    <property type="match status" value="1"/>
</dbReference>
<evidence type="ECO:0008006" key="3">
    <source>
        <dbReference type="Google" id="ProtNLM"/>
    </source>
</evidence>
<name>A0ABP5S8R9_9ACTN</name>
<keyword evidence="2" id="KW-1185">Reference proteome</keyword>
<dbReference type="EMBL" id="BAAARV010000002">
    <property type="protein sequence ID" value="GAA2325898.1"/>
    <property type="molecule type" value="Genomic_DNA"/>
</dbReference>
<evidence type="ECO:0000313" key="2">
    <source>
        <dbReference type="Proteomes" id="UP001501444"/>
    </source>
</evidence>
<protein>
    <recommendedName>
        <fullName evidence="3">DUF3224 domain-containing protein</fullName>
    </recommendedName>
</protein>
<dbReference type="Proteomes" id="UP001501444">
    <property type="component" value="Unassembled WGS sequence"/>
</dbReference>